<evidence type="ECO:0000256" key="1">
    <source>
        <dbReference type="PROSITE-ProRule" id="PRU00266"/>
    </source>
</evidence>
<protein>
    <submittedName>
        <fullName evidence="4">Double-stranded RNA-specific editase Adar</fullName>
    </submittedName>
</protein>
<keyword evidence="1" id="KW-0694">RNA-binding</keyword>
<name>V9IGI2_APICE</name>
<dbReference type="InterPro" id="IPR014720">
    <property type="entry name" value="dsRBD_dom"/>
</dbReference>
<gene>
    <name evidence="4" type="ORF">ACCB04667</name>
</gene>
<dbReference type="Pfam" id="PF00035">
    <property type="entry name" value="dsrm"/>
    <property type="match status" value="1"/>
</dbReference>
<reference evidence="4" key="1">
    <citation type="submission" date="2011-11" db="EMBL/GenBank/DDBJ databases">
        <title>Decoding the brain transcriptome of the Eastern honeybee (Apis cerana) based on pyrosequencing.</title>
        <authorList>
            <person name="Sun L."/>
            <person name="Zheng H."/>
            <person name="Wang Y."/>
            <person name="Xie X."/>
            <person name="Zhu Y."/>
            <person name="Gu W."/>
            <person name="Wang S."/>
        </authorList>
    </citation>
    <scope>NUCLEOTIDE SEQUENCE</scope>
    <source>
        <tissue evidence="4">Brain</tissue>
    </source>
</reference>
<dbReference type="GO" id="GO:0006382">
    <property type="term" value="P:adenosine to inosine editing"/>
    <property type="evidence" value="ECO:0007669"/>
    <property type="project" value="TreeGrafter"/>
</dbReference>
<dbReference type="GO" id="GO:0003726">
    <property type="term" value="F:double-stranded RNA adenosine deaminase activity"/>
    <property type="evidence" value="ECO:0007669"/>
    <property type="project" value="TreeGrafter"/>
</dbReference>
<dbReference type="GO" id="GO:0005730">
    <property type="term" value="C:nucleolus"/>
    <property type="evidence" value="ECO:0007669"/>
    <property type="project" value="TreeGrafter"/>
</dbReference>
<dbReference type="SUPFAM" id="SSF54768">
    <property type="entry name" value="dsRNA-binding domain-like"/>
    <property type="match status" value="1"/>
</dbReference>
<feature type="region of interest" description="Disordered" evidence="2">
    <location>
        <begin position="26"/>
        <end position="79"/>
    </location>
</feature>
<feature type="domain" description="DRBM" evidence="3">
    <location>
        <begin position="76"/>
        <end position="142"/>
    </location>
</feature>
<dbReference type="EMBL" id="JR043460">
    <property type="protein sequence ID" value="AEY59777.1"/>
    <property type="molecule type" value="mRNA"/>
</dbReference>
<proteinExistence type="evidence at transcript level"/>
<evidence type="ECO:0000259" key="3">
    <source>
        <dbReference type="PROSITE" id="PS50137"/>
    </source>
</evidence>
<dbReference type="GO" id="GO:0010468">
    <property type="term" value="P:regulation of gene expression"/>
    <property type="evidence" value="ECO:0007669"/>
    <property type="project" value="UniProtKB-ARBA"/>
</dbReference>
<dbReference type="GO" id="GO:0008251">
    <property type="term" value="F:tRNA-specific adenosine deaminase activity"/>
    <property type="evidence" value="ECO:0007669"/>
    <property type="project" value="TreeGrafter"/>
</dbReference>
<accession>V9IGI2</accession>
<dbReference type="PANTHER" id="PTHR10910:SF62">
    <property type="entry name" value="AT07585P-RELATED"/>
    <property type="match status" value="1"/>
</dbReference>
<evidence type="ECO:0000313" key="4">
    <source>
        <dbReference type="EMBL" id="AEY59777.1"/>
    </source>
</evidence>
<dbReference type="GO" id="GO:0005737">
    <property type="term" value="C:cytoplasm"/>
    <property type="evidence" value="ECO:0007669"/>
    <property type="project" value="TreeGrafter"/>
</dbReference>
<dbReference type="PANTHER" id="PTHR10910">
    <property type="entry name" value="EUKARYOTE SPECIFIC DSRNA BINDING PROTEIN"/>
    <property type="match status" value="1"/>
</dbReference>
<dbReference type="Gene3D" id="3.30.160.20">
    <property type="match status" value="1"/>
</dbReference>
<evidence type="ECO:0000256" key="2">
    <source>
        <dbReference type="SAM" id="MobiDB-lite"/>
    </source>
</evidence>
<dbReference type="SMART" id="SM00358">
    <property type="entry name" value="DSRM"/>
    <property type="match status" value="1"/>
</dbReference>
<dbReference type="PROSITE" id="PS50137">
    <property type="entry name" value="DS_RBD"/>
    <property type="match status" value="1"/>
</dbReference>
<dbReference type="AlphaFoldDB" id="V9IGI2"/>
<dbReference type="GO" id="GO:0003725">
    <property type="term" value="F:double-stranded RNA binding"/>
    <property type="evidence" value="ECO:0007669"/>
    <property type="project" value="TreeGrafter"/>
</dbReference>
<dbReference type="GO" id="GO:0006396">
    <property type="term" value="P:RNA processing"/>
    <property type="evidence" value="ECO:0007669"/>
    <property type="project" value="TreeGrafter"/>
</dbReference>
<sequence>MSNGLTVLKDEKDIKETNCNISMGSDFIPLSPTKGSQEGHLTGMEQPNICKQILKRPAESEFEGASSPKKRHKNPQPKNAVCALNELKSGAVYKVVDQTGPTHAPIFTIAVQIDGQTYEGKGRTKKMAKHAAAELALRNIVQFRNTTRSSSSY</sequence>
<organism evidence="4">
    <name type="scientific">Apis cerana</name>
    <name type="common">Indian honeybee</name>
    <dbReference type="NCBI Taxonomy" id="7461"/>
    <lineage>
        <taxon>Eukaryota</taxon>
        <taxon>Metazoa</taxon>
        <taxon>Ecdysozoa</taxon>
        <taxon>Arthropoda</taxon>
        <taxon>Hexapoda</taxon>
        <taxon>Insecta</taxon>
        <taxon>Pterygota</taxon>
        <taxon>Neoptera</taxon>
        <taxon>Endopterygota</taxon>
        <taxon>Hymenoptera</taxon>
        <taxon>Apocrita</taxon>
        <taxon>Aculeata</taxon>
        <taxon>Apoidea</taxon>
        <taxon>Anthophila</taxon>
        <taxon>Apidae</taxon>
        <taxon>Apis</taxon>
    </lineage>
</organism>